<name>A0A498KBE5_MALDO</name>
<keyword evidence="2" id="KW-1185">Reference proteome</keyword>
<gene>
    <name evidence="1" type="ORF">DVH24_039025</name>
</gene>
<dbReference type="EMBL" id="RDQH01000329">
    <property type="protein sequence ID" value="RXI04751.1"/>
    <property type="molecule type" value="Genomic_DNA"/>
</dbReference>
<organism evidence="1 2">
    <name type="scientific">Malus domestica</name>
    <name type="common">Apple</name>
    <name type="synonym">Pyrus malus</name>
    <dbReference type="NCBI Taxonomy" id="3750"/>
    <lineage>
        <taxon>Eukaryota</taxon>
        <taxon>Viridiplantae</taxon>
        <taxon>Streptophyta</taxon>
        <taxon>Embryophyta</taxon>
        <taxon>Tracheophyta</taxon>
        <taxon>Spermatophyta</taxon>
        <taxon>Magnoliopsida</taxon>
        <taxon>eudicotyledons</taxon>
        <taxon>Gunneridae</taxon>
        <taxon>Pentapetalae</taxon>
        <taxon>rosids</taxon>
        <taxon>fabids</taxon>
        <taxon>Rosales</taxon>
        <taxon>Rosaceae</taxon>
        <taxon>Amygdaloideae</taxon>
        <taxon>Maleae</taxon>
        <taxon>Malus</taxon>
    </lineage>
</organism>
<proteinExistence type="predicted"/>
<protein>
    <submittedName>
        <fullName evidence="1">Uncharacterized protein</fullName>
    </submittedName>
</protein>
<evidence type="ECO:0000313" key="1">
    <source>
        <dbReference type="EMBL" id="RXI04751.1"/>
    </source>
</evidence>
<sequence>MEPRNETFVNYESDLIHPLTDLDFKYDLPNFGTADSDRLPQLEMAFFPKCFTNCGKDIYAFHYLRFPIKEPEWVDACSAHRRTHSFKSTATLSSIPKKRKHLNIATPQPLLLIKDTQSESLKEKEKTPFEERESKPHLPFLVPSSSFFTVSSEVIAPSVASTLTSAPPLQVLVDGHSCHDSLSLIAPMRS</sequence>
<accession>A0A498KBE5</accession>
<reference evidence="1 2" key="1">
    <citation type="submission" date="2018-10" db="EMBL/GenBank/DDBJ databases">
        <title>A high-quality apple genome assembly.</title>
        <authorList>
            <person name="Hu J."/>
        </authorList>
    </citation>
    <scope>NUCLEOTIDE SEQUENCE [LARGE SCALE GENOMIC DNA]</scope>
    <source>
        <strain evidence="2">cv. HFTH1</strain>
        <tissue evidence="1">Young leaf</tissue>
    </source>
</reference>
<dbReference type="Proteomes" id="UP000290289">
    <property type="component" value="Chromosome 3"/>
</dbReference>
<dbReference type="AlphaFoldDB" id="A0A498KBE5"/>
<comment type="caution">
    <text evidence="1">The sequence shown here is derived from an EMBL/GenBank/DDBJ whole genome shotgun (WGS) entry which is preliminary data.</text>
</comment>
<evidence type="ECO:0000313" key="2">
    <source>
        <dbReference type="Proteomes" id="UP000290289"/>
    </source>
</evidence>